<proteinExistence type="predicted"/>
<dbReference type="GO" id="GO:0007039">
    <property type="term" value="P:protein catabolic process in the vacuole"/>
    <property type="evidence" value="ECO:0007669"/>
    <property type="project" value="TreeGrafter"/>
</dbReference>
<keyword evidence="4" id="KW-1185">Reference proteome</keyword>
<feature type="region of interest" description="Disordered" evidence="1">
    <location>
        <begin position="114"/>
        <end position="203"/>
    </location>
</feature>
<dbReference type="GO" id="GO:0042149">
    <property type="term" value="P:cellular response to glucose starvation"/>
    <property type="evidence" value="ECO:0007669"/>
    <property type="project" value="TreeGrafter"/>
</dbReference>
<gene>
    <name evidence="3" type="ORF">EXIGLDRAFT_190473</name>
</gene>
<evidence type="ECO:0000313" key="3">
    <source>
        <dbReference type="EMBL" id="KZW00022.1"/>
    </source>
</evidence>
<feature type="region of interest" description="Disordered" evidence="1">
    <location>
        <begin position="324"/>
        <end position="354"/>
    </location>
</feature>
<dbReference type="EMBL" id="KV425904">
    <property type="protein sequence ID" value="KZW00022.1"/>
    <property type="molecule type" value="Genomic_DNA"/>
</dbReference>
<dbReference type="Pfam" id="PF08550">
    <property type="entry name" value="GATA_AreA"/>
    <property type="match status" value="1"/>
</dbReference>
<feature type="compositionally biased region" description="Polar residues" evidence="1">
    <location>
        <begin position="147"/>
        <end position="159"/>
    </location>
</feature>
<feature type="compositionally biased region" description="Low complexity" evidence="1">
    <location>
        <begin position="328"/>
        <end position="353"/>
    </location>
</feature>
<accession>A0A165N0B7</accession>
<feature type="region of interest" description="Disordered" evidence="1">
    <location>
        <begin position="222"/>
        <end position="278"/>
    </location>
</feature>
<evidence type="ECO:0000259" key="2">
    <source>
        <dbReference type="Pfam" id="PF08550"/>
    </source>
</evidence>
<dbReference type="PANTHER" id="PTHR28051:SF1">
    <property type="entry name" value="PROTEIN MTL1-RELATED"/>
    <property type="match status" value="1"/>
</dbReference>
<dbReference type="GO" id="GO:0005773">
    <property type="term" value="C:vacuole"/>
    <property type="evidence" value="ECO:0007669"/>
    <property type="project" value="GOC"/>
</dbReference>
<feature type="compositionally biased region" description="Low complexity" evidence="1">
    <location>
        <begin position="186"/>
        <end position="195"/>
    </location>
</feature>
<dbReference type="InterPro" id="IPR052292">
    <property type="entry name" value="Glucose_repression_reg"/>
</dbReference>
<evidence type="ECO:0000313" key="4">
    <source>
        <dbReference type="Proteomes" id="UP000077266"/>
    </source>
</evidence>
<feature type="compositionally biased region" description="Acidic residues" evidence="1">
    <location>
        <begin position="229"/>
        <end position="244"/>
    </location>
</feature>
<reference evidence="3 4" key="1">
    <citation type="journal article" date="2016" name="Mol. Biol. Evol.">
        <title>Comparative Genomics of Early-Diverging Mushroom-Forming Fungi Provides Insights into the Origins of Lignocellulose Decay Capabilities.</title>
        <authorList>
            <person name="Nagy L.G."/>
            <person name="Riley R."/>
            <person name="Tritt A."/>
            <person name="Adam C."/>
            <person name="Daum C."/>
            <person name="Floudas D."/>
            <person name="Sun H."/>
            <person name="Yadav J.S."/>
            <person name="Pangilinan J."/>
            <person name="Larsson K.H."/>
            <person name="Matsuura K."/>
            <person name="Barry K."/>
            <person name="Labutti K."/>
            <person name="Kuo R."/>
            <person name="Ohm R.A."/>
            <person name="Bhattacharya S.S."/>
            <person name="Shirouzu T."/>
            <person name="Yoshinaga Y."/>
            <person name="Martin F.M."/>
            <person name="Grigoriev I.V."/>
            <person name="Hibbett D.S."/>
        </authorList>
    </citation>
    <scope>NUCLEOTIDE SEQUENCE [LARGE SCALE GENOMIC DNA]</scope>
    <source>
        <strain evidence="3 4">HHB12029</strain>
    </source>
</reference>
<sequence length="408" mass="44641">MTRQKNAIANGTRLENASWRTWWKQRNKLKTISPETLNWLKDSDVTWLYGPLHSAGPVHAVPPPRASTTEERLGLVGGTPRGSPKGNPRLKPILKHRSIFEMLTNHMPVSPINDGYLEFEDGPSDGYFPPEPSPTSSRPAIPHTKSDTNLLQTNLQSRRVSPKHATPQTERHARFQHRASPTLRTPSSESPGHPPSSDESHSKRHISFNTFVEQCIAIEKPLDAPSDTESSEDDEDEDESDDGVLEFRTRSGSVPAPTPRKPALVRHHSHAGERGHVTIAPIPPTILKTSESFPGLSPAVVFVPPNGSAYGSTTPPVSFQLDEEVPFQSARSRPQQSYSSYASSSGYSSSGSSTVLQAPSYGGGAGSEMEDYLTHADLDLDATPDLGFGDQFKSGSRRSAVRWRYLLG</sequence>
<dbReference type="OrthoDB" id="5563539at2759"/>
<organism evidence="3 4">
    <name type="scientific">Exidia glandulosa HHB12029</name>
    <dbReference type="NCBI Taxonomy" id="1314781"/>
    <lineage>
        <taxon>Eukaryota</taxon>
        <taxon>Fungi</taxon>
        <taxon>Dikarya</taxon>
        <taxon>Basidiomycota</taxon>
        <taxon>Agaricomycotina</taxon>
        <taxon>Agaricomycetes</taxon>
        <taxon>Auriculariales</taxon>
        <taxon>Exidiaceae</taxon>
        <taxon>Exidia</taxon>
    </lineage>
</organism>
<dbReference type="AlphaFoldDB" id="A0A165N0B7"/>
<dbReference type="InParanoid" id="A0A165N0B7"/>
<name>A0A165N0B7_EXIGL</name>
<dbReference type="Proteomes" id="UP000077266">
    <property type="component" value="Unassembled WGS sequence"/>
</dbReference>
<evidence type="ECO:0000256" key="1">
    <source>
        <dbReference type="SAM" id="MobiDB-lite"/>
    </source>
</evidence>
<dbReference type="PANTHER" id="PTHR28051">
    <property type="entry name" value="PROTEIN MTL1-RELATED"/>
    <property type="match status" value="1"/>
</dbReference>
<dbReference type="InterPro" id="IPR013860">
    <property type="entry name" value="AreA_GATA"/>
</dbReference>
<protein>
    <recommendedName>
        <fullName evidence="2">Nitrogen regulatory protein areA GATA-like domain-containing protein</fullName>
    </recommendedName>
</protein>
<dbReference type="STRING" id="1314781.A0A165N0B7"/>
<feature type="domain" description="Nitrogen regulatory protein areA GATA-like" evidence="2">
    <location>
        <begin position="1"/>
        <end position="24"/>
    </location>
</feature>